<protein>
    <submittedName>
        <fullName evidence="1">Uncharacterized protein</fullName>
    </submittedName>
</protein>
<reference evidence="1" key="1">
    <citation type="submission" date="2023-06" db="EMBL/GenBank/DDBJ databases">
        <title>Genome-scale phylogeny and comparative genomics of the fungal order Sordariales.</title>
        <authorList>
            <consortium name="Lawrence Berkeley National Laboratory"/>
            <person name="Hensen N."/>
            <person name="Bonometti L."/>
            <person name="Westerberg I."/>
            <person name="Brannstrom I.O."/>
            <person name="Guillou S."/>
            <person name="Cros-Aarteil S."/>
            <person name="Calhoun S."/>
            <person name="Haridas S."/>
            <person name="Kuo A."/>
            <person name="Mondo S."/>
            <person name="Pangilinan J."/>
            <person name="Riley R."/>
            <person name="Labutti K."/>
            <person name="Andreopoulos B."/>
            <person name="Lipzen A."/>
            <person name="Chen C."/>
            <person name="Yanf M."/>
            <person name="Daum C."/>
            <person name="Ng V."/>
            <person name="Clum A."/>
            <person name="Steindorff A."/>
            <person name="Ohm R."/>
            <person name="Martin F."/>
            <person name="Silar P."/>
            <person name="Natvig D."/>
            <person name="Lalanne C."/>
            <person name="Gautier V."/>
            <person name="Ament-Velasquez S.L."/>
            <person name="Kruys A."/>
            <person name="Hutchinson M.I."/>
            <person name="Powell A.J."/>
            <person name="Barry K."/>
            <person name="Miller A.N."/>
            <person name="Grigoriev I.V."/>
            <person name="Debuchy R."/>
            <person name="Gladieux P."/>
            <person name="Thoren M.H."/>
            <person name="Johannesson H."/>
        </authorList>
    </citation>
    <scope>NUCLEOTIDE SEQUENCE</scope>
    <source>
        <strain evidence="1">8032-3</strain>
    </source>
</reference>
<dbReference type="Proteomes" id="UP001244011">
    <property type="component" value="Unassembled WGS sequence"/>
</dbReference>
<dbReference type="AlphaFoldDB" id="A0AAJ0C8B4"/>
<sequence>MKIFYVKLCQDYDFSTSCNSFTKSQIHRSRPLQASVSKFQRLPRDPRSIETELKKVFMGFGDPRVQIYRWFRLLEKWQIEYHDYSVDYRFMITFNCRRVENREEAFLALRGEEEDWTAWRKACAEEGTACEDDEQALPSAYGFWLFPIDAFGPIPSASKQIRKTGRARTRDRSRVWDHFKAWDLSEHKPELCLQYLPEAPLSELDPIAALAHPHVTRTQ</sequence>
<keyword evidence="2" id="KW-1185">Reference proteome</keyword>
<dbReference type="GeneID" id="85309020"/>
<organism evidence="1 2">
    <name type="scientific">Phialemonium atrogriseum</name>
    <dbReference type="NCBI Taxonomy" id="1093897"/>
    <lineage>
        <taxon>Eukaryota</taxon>
        <taxon>Fungi</taxon>
        <taxon>Dikarya</taxon>
        <taxon>Ascomycota</taxon>
        <taxon>Pezizomycotina</taxon>
        <taxon>Sordariomycetes</taxon>
        <taxon>Sordariomycetidae</taxon>
        <taxon>Cephalothecales</taxon>
        <taxon>Cephalothecaceae</taxon>
        <taxon>Phialemonium</taxon>
    </lineage>
</organism>
<gene>
    <name evidence="1" type="ORF">QBC33DRAFT_511317</name>
</gene>
<dbReference type="EMBL" id="MU838998">
    <property type="protein sequence ID" value="KAK1771826.1"/>
    <property type="molecule type" value="Genomic_DNA"/>
</dbReference>
<accession>A0AAJ0C8B4</accession>
<comment type="caution">
    <text evidence="1">The sequence shown here is derived from an EMBL/GenBank/DDBJ whole genome shotgun (WGS) entry which is preliminary data.</text>
</comment>
<proteinExistence type="predicted"/>
<evidence type="ECO:0000313" key="1">
    <source>
        <dbReference type="EMBL" id="KAK1771826.1"/>
    </source>
</evidence>
<dbReference type="RefSeq" id="XP_060288039.1">
    <property type="nucleotide sequence ID" value="XM_060425833.1"/>
</dbReference>
<name>A0AAJ0C8B4_9PEZI</name>
<evidence type="ECO:0000313" key="2">
    <source>
        <dbReference type="Proteomes" id="UP001244011"/>
    </source>
</evidence>